<dbReference type="CDD" id="cd00082">
    <property type="entry name" value="HisKA"/>
    <property type="match status" value="1"/>
</dbReference>
<dbReference type="Pfam" id="PF00512">
    <property type="entry name" value="HisKA"/>
    <property type="match status" value="1"/>
</dbReference>
<dbReference type="GO" id="GO:0005524">
    <property type="term" value="F:ATP binding"/>
    <property type="evidence" value="ECO:0007669"/>
    <property type="project" value="UniProtKB-KW"/>
</dbReference>
<accession>A0A9X4KQV0</accession>
<sequence length="418" mass="45334">MWRSAGVRRLAVIFLLAFGTAAILLWAYSAYSADRLSKEWIARETAALGALAARDPALAEAWAQQLGAGDATPAEAALGRELAARYGIDGELDAALVPLAERRRSREWPLLAAGVFGLLASLLLALLRESRLQLAEVRGLAGSLESAVKENRPMKFRIYAEGELGLLAHQVQELSLRLQETIAQLNRDKDFLRDTIADISHQLKTPLASLTVYVELLQGGGVGPAEQDEFLRTCARELERMEWLIQTLLKLARLEAGSLPMQLERAPIAETVRAATHSIGRLAEERQVQIRLEGPVEPVHVPHDPRWLPEALANLVKNAVEHSPPQGIVTVAWETTPIFIRLRVTDQGAGIDARDEPHIFKKFYRASSGNAGGSGVGLGLPLAKTIAERHGGMLAAGRAEEGGTVFTLTLPLAQLPGS</sequence>
<evidence type="ECO:0000313" key="14">
    <source>
        <dbReference type="Proteomes" id="UP001153387"/>
    </source>
</evidence>
<proteinExistence type="predicted"/>
<evidence type="ECO:0000256" key="8">
    <source>
        <dbReference type="ARBA" id="ARBA00022840"/>
    </source>
</evidence>
<evidence type="ECO:0000256" key="2">
    <source>
        <dbReference type="ARBA" id="ARBA00004370"/>
    </source>
</evidence>
<dbReference type="CDD" id="cd00075">
    <property type="entry name" value="HATPase"/>
    <property type="match status" value="1"/>
</dbReference>
<evidence type="ECO:0000313" key="13">
    <source>
        <dbReference type="EMBL" id="MDG0794010.1"/>
    </source>
</evidence>
<evidence type="ECO:0000256" key="6">
    <source>
        <dbReference type="ARBA" id="ARBA00022741"/>
    </source>
</evidence>
<dbReference type="EMBL" id="JAPDHZ010000006">
    <property type="protein sequence ID" value="MDG0794010.1"/>
    <property type="molecule type" value="Genomic_DNA"/>
</dbReference>
<evidence type="ECO:0000256" key="3">
    <source>
        <dbReference type="ARBA" id="ARBA00012438"/>
    </source>
</evidence>
<dbReference type="EC" id="2.7.13.3" evidence="3"/>
<dbReference type="InterPro" id="IPR004358">
    <property type="entry name" value="Sig_transdc_His_kin-like_C"/>
</dbReference>
<keyword evidence="6" id="KW-0547">Nucleotide-binding</keyword>
<feature type="domain" description="Histidine kinase" evidence="12">
    <location>
        <begin position="198"/>
        <end position="414"/>
    </location>
</feature>
<dbReference type="Proteomes" id="UP001153387">
    <property type="component" value="Unassembled WGS sequence"/>
</dbReference>
<keyword evidence="7" id="KW-0418">Kinase</keyword>
<dbReference type="Gene3D" id="3.30.565.10">
    <property type="entry name" value="Histidine kinase-like ATPase, C-terminal domain"/>
    <property type="match status" value="1"/>
</dbReference>
<keyword evidence="10" id="KW-0175">Coiled coil</keyword>
<name>A0A9X4KQV0_9BACL</name>
<feature type="coiled-coil region" evidence="10">
    <location>
        <begin position="168"/>
        <end position="202"/>
    </location>
</feature>
<evidence type="ECO:0000259" key="12">
    <source>
        <dbReference type="PROSITE" id="PS50109"/>
    </source>
</evidence>
<dbReference type="SMART" id="SM00387">
    <property type="entry name" value="HATPase_c"/>
    <property type="match status" value="1"/>
</dbReference>
<dbReference type="PROSITE" id="PS50109">
    <property type="entry name" value="HIS_KIN"/>
    <property type="match status" value="1"/>
</dbReference>
<dbReference type="GO" id="GO:0016036">
    <property type="term" value="P:cellular response to phosphate starvation"/>
    <property type="evidence" value="ECO:0007669"/>
    <property type="project" value="TreeGrafter"/>
</dbReference>
<dbReference type="PRINTS" id="PR00344">
    <property type="entry name" value="BCTRLSENSOR"/>
</dbReference>
<keyword evidence="14" id="KW-1185">Reference proteome</keyword>
<keyword evidence="8 13" id="KW-0067">ATP-binding</keyword>
<dbReference type="GO" id="GO:0004721">
    <property type="term" value="F:phosphoprotein phosphatase activity"/>
    <property type="evidence" value="ECO:0007669"/>
    <property type="project" value="TreeGrafter"/>
</dbReference>
<reference evidence="13 14" key="1">
    <citation type="submission" date="2022-10" db="EMBL/GenBank/DDBJ databases">
        <title>Comparative genomic analysis of Cohnella hashimotonis sp. nov., isolated from the International Space Station.</title>
        <authorList>
            <person name="Simpson A."/>
            <person name="Venkateswaran K."/>
        </authorList>
    </citation>
    <scope>NUCLEOTIDE SEQUENCE [LARGE SCALE GENOMIC DNA]</scope>
    <source>
        <strain evidence="13 14">DSM 18997</strain>
    </source>
</reference>
<dbReference type="Gene3D" id="1.10.287.130">
    <property type="match status" value="1"/>
</dbReference>
<evidence type="ECO:0000256" key="11">
    <source>
        <dbReference type="SAM" id="Phobius"/>
    </source>
</evidence>
<dbReference type="RefSeq" id="WP_277567786.1">
    <property type="nucleotide sequence ID" value="NZ_JAPDHZ010000006.1"/>
</dbReference>
<keyword evidence="11" id="KW-1133">Transmembrane helix</keyword>
<comment type="caution">
    <text evidence="13">The sequence shown here is derived from an EMBL/GenBank/DDBJ whole genome shotgun (WGS) entry which is preliminary data.</text>
</comment>
<comment type="catalytic activity">
    <reaction evidence="1">
        <text>ATP + protein L-histidine = ADP + protein N-phospho-L-histidine.</text>
        <dbReference type="EC" id="2.7.13.3"/>
    </reaction>
</comment>
<evidence type="ECO:0000256" key="10">
    <source>
        <dbReference type="SAM" id="Coils"/>
    </source>
</evidence>
<dbReference type="InterPro" id="IPR003594">
    <property type="entry name" value="HATPase_dom"/>
</dbReference>
<dbReference type="InterPro" id="IPR005467">
    <property type="entry name" value="His_kinase_dom"/>
</dbReference>
<comment type="subcellular location">
    <subcellularLocation>
        <location evidence="2">Membrane</location>
    </subcellularLocation>
</comment>
<evidence type="ECO:0000256" key="4">
    <source>
        <dbReference type="ARBA" id="ARBA00022553"/>
    </source>
</evidence>
<keyword evidence="5" id="KW-0808">Transferase</keyword>
<dbReference type="AlphaFoldDB" id="A0A9X4KQV0"/>
<dbReference type="PANTHER" id="PTHR45453">
    <property type="entry name" value="PHOSPHATE REGULON SENSOR PROTEIN PHOR"/>
    <property type="match status" value="1"/>
</dbReference>
<evidence type="ECO:0000256" key="1">
    <source>
        <dbReference type="ARBA" id="ARBA00000085"/>
    </source>
</evidence>
<evidence type="ECO:0000256" key="7">
    <source>
        <dbReference type="ARBA" id="ARBA00022777"/>
    </source>
</evidence>
<gene>
    <name evidence="13" type="ORF">OMP38_26695</name>
</gene>
<dbReference type="SMART" id="SM00388">
    <property type="entry name" value="HisKA"/>
    <property type="match status" value="1"/>
</dbReference>
<evidence type="ECO:0000256" key="5">
    <source>
        <dbReference type="ARBA" id="ARBA00022679"/>
    </source>
</evidence>
<dbReference type="SUPFAM" id="SSF47384">
    <property type="entry name" value="Homodimeric domain of signal transducing histidine kinase"/>
    <property type="match status" value="1"/>
</dbReference>
<dbReference type="SUPFAM" id="SSF55874">
    <property type="entry name" value="ATPase domain of HSP90 chaperone/DNA topoisomerase II/histidine kinase"/>
    <property type="match status" value="1"/>
</dbReference>
<dbReference type="PANTHER" id="PTHR45453:SF1">
    <property type="entry name" value="PHOSPHATE REGULON SENSOR PROTEIN PHOR"/>
    <property type="match status" value="1"/>
</dbReference>
<dbReference type="GO" id="GO:0005886">
    <property type="term" value="C:plasma membrane"/>
    <property type="evidence" value="ECO:0007669"/>
    <property type="project" value="TreeGrafter"/>
</dbReference>
<keyword evidence="11" id="KW-0472">Membrane</keyword>
<dbReference type="InterPro" id="IPR036097">
    <property type="entry name" value="HisK_dim/P_sf"/>
</dbReference>
<protein>
    <recommendedName>
        <fullName evidence="3">histidine kinase</fullName>
        <ecNumber evidence="3">2.7.13.3</ecNumber>
    </recommendedName>
</protein>
<dbReference type="InterPro" id="IPR003661">
    <property type="entry name" value="HisK_dim/P_dom"/>
</dbReference>
<keyword evidence="4" id="KW-0597">Phosphoprotein</keyword>
<dbReference type="InterPro" id="IPR050351">
    <property type="entry name" value="BphY/WalK/GraS-like"/>
</dbReference>
<dbReference type="GO" id="GO:0000155">
    <property type="term" value="F:phosphorelay sensor kinase activity"/>
    <property type="evidence" value="ECO:0007669"/>
    <property type="project" value="InterPro"/>
</dbReference>
<organism evidence="13 14">
    <name type="scientific">Cohnella ginsengisoli</name>
    <dbReference type="NCBI Taxonomy" id="425004"/>
    <lineage>
        <taxon>Bacteria</taxon>
        <taxon>Bacillati</taxon>
        <taxon>Bacillota</taxon>
        <taxon>Bacilli</taxon>
        <taxon>Bacillales</taxon>
        <taxon>Paenibacillaceae</taxon>
        <taxon>Cohnella</taxon>
    </lineage>
</organism>
<dbReference type="Pfam" id="PF02518">
    <property type="entry name" value="HATPase_c"/>
    <property type="match status" value="1"/>
</dbReference>
<keyword evidence="9" id="KW-0902">Two-component regulatory system</keyword>
<feature type="transmembrane region" description="Helical" evidence="11">
    <location>
        <begin position="108"/>
        <end position="127"/>
    </location>
</feature>
<keyword evidence="11" id="KW-0812">Transmembrane</keyword>
<dbReference type="InterPro" id="IPR036890">
    <property type="entry name" value="HATPase_C_sf"/>
</dbReference>
<evidence type="ECO:0000256" key="9">
    <source>
        <dbReference type="ARBA" id="ARBA00023012"/>
    </source>
</evidence>